<evidence type="ECO:0000256" key="1">
    <source>
        <dbReference type="ARBA" id="ARBA00007191"/>
    </source>
</evidence>
<sequence>MDHIANEAEEIYQRLVRKKSVVGVMVFNESGIRTSMDNATTAEMANSLVPLSDLARKTVKDLDPGNELLFFRIRTSKNEMMMGVDEGHLYIVLQDARFIRTQNLQK</sequence>
<accession>A0AAV6U5M3</accession>
<feature type="domain" description="Roadblock/LAMTOR2" evidence="2">
    <location>
        <begin position="8"/>
        <end position="94"/>
    </location>
</feature>
<evidence type="ECO:0000259" key="2">
    <source>
        <dbReference type="SMART" id="SM00960"/>
    </source>
</evidence>
<dbReference type="InterPro" id="IPR004942">
    <property type="entry name" value="Roadblock/LAMTOR2_dom"/>
</dbReference>
<dbReference type="Gene3D" id="3.30.450.30">
    <property type="entry name" value="Dynein light chain 2a, cytoplasmic"/>
    <property type="match status" value="1"/>
</dbReference>
<evidence type="ECO:0000313" key="4">
    <source>
        <dbReference type="Proteomes" id="UP000827092"/>
    </source>
</evidence>
<dbReference type="SMART" id="SM00960">
    <property type="entry name" value="Robl_LC7"/>
    <property type="match status" value="1"/>
</dbReference>
<keyword evidence="4" id="KW-1185">Reference proteome</keyword>
<dbReference type="Pfam" id="PF03259">
    <property type="entry name" value="Robl_LC7"/>
    <property type="match status" value="1"/>
</dbReference>
<protein>
    <recommendedName>
        <fullName evidence="2">Roadblock/LAMTOR2 domain-containing protein</fullName>
    </recommendedName>
</protein>
<dbReference type="Proteomes" id="UP000827092">
    <property type="component" value="Unassembled WGS sequence"/>
</dbReference>
<proteinExistence type="inferred from homology"/>
<comment type="caution">
    <text evidence="3">The sequence shown here is derived from an EMBL/GenBank/DDBJ whole genome shotgun (WGS) entry which is preliminary data.</text>
</comment>
<dbReference type="EMBL" id="JAFNEN010000634">
    <property type="protein sequence ID" value="KAG8179342.1"/>
    <property type="molecule type" value="Genomic_DNA"/>
</dbReference>
<evidence type="ECO:0000313" key="3">
    <source>
        <dbReference type="EMBL" id="KAG8179342.1"/>
    </source>
</evidence>
<dbReference type="SUPFAM" id="SSF103196">
    <property type="entry name" value="Roadblock/LC7 domain"/>
    <property type="match status" value="1"/>
</dbReference>
<reference evidence="3 4" key="1">
    <citation type="journal article" date="2022" name="Nat. Ecol. Evol.">
        <title>A masculinizing supergene underlies an exaggerated male reproductive morph in a spider.</title>
        <authorList>
            <person name="Hendrickx F."/>
            <person name="De Corte Z."/>
            <person name="Sonet G."/>
            <person name="Van Belleghem S.M."/>
            <person name="Kostlbacher S."/>
            <person name="Vangestel C."/>
        </authorList>
    </citation>
    <scope>NUCLEOTIDE SEQUENCE [LARGE SCALE GENOMIC DNA]</scope>
    <source>
        <strain evidence="3">W744_W776</strain>
    </source>
</reference>
<organism evidence="3 4">
    <name type="scientific">Oedothorax gibbosus</name>
    <dbReference type="NCBI Taxonomy" id="931172"/>
    <lineage>
        <taxon>Eukaryota</taxon>
        <taxon>Metazoa</taxon>
        <taxon>Ecdysozoa</taxon>
        <taxon>Arthropoda</taxon>
        <taxon>Chelicerata</taxon>
        <taxon>Arachnida</taxon>
        <taxon>Araneae</taxon>
        <taxon>Araneomorphae</taxon>
        <taxon>Entelegynae</taxon>
        <taxon>Araneoidea</taxon>
        <taxon>Linyphiidae</taxon>
        <taxon>Erigoninae</taxon>
        <taxon>Oedothorax</taxon>
    </lineage>
</organism>
<dbReference type="PANTHER" id="PTHR10779">
    <property type="entry name" value="DYNEIN LIGHT CHAIN ROADBLOCK"/>
    <property type="match status" value="1"/>
</dbReference>
<comment type="similarity">
    <text evidence="1">Belongs to the GAMAD family.</text>
</comment>
<gene>
    <name evidence="3" type="ORF">JTE90_007615</name>
</gene>
<name>A0AAV6U5M3_9ARAC</name>
<dbReference type="AlphaFoldDB" id="A0AAV6U5M3"/>